<comment type="subcellular location">
    <subcellularLocation>
        <location evidence="1">Cytoplasm</location>
        <location evidence="1">Cytoskeleton</location>
    </subcellularLocation>
</comment>
<dbReference type="GeneTree" id="ENSGT00950000182941"/>
<feature type="compositionally biased region" description="Basic and acidic residues" evidence="6">
    <location>
        <begin position="842"/>
        <end position="853"/>
    </location>
</feature>
<evidence type="ECO:0000313" key="8">
    <source>
        <dbReference type="Proteomes" id="UP000000437"/>
    </source>
</evidence>
<feature type="region of interest" description="Disordered" evidence="6">
    <location>
        <begin position="405"/>
        <end position="495"/>
    </location>
</feature>
<dbReference type="GlyGen" id="A0A2R8Q5N9">
    <property type="glycosylation" value="1 site"/>
</dbReference>
<feature type="compositionally biased region" description="Polar residues" evidence="6">
    <location>
        <begin position="716"/>
        <end position="725"/>
    </location>
</feature>
<feature type="compositionally biased region" description="Polar residues" evidence="6">
    <location>
        <begin position="474"/>
        <end position="484"/>
    </location>
</feature>
<dbReference type="ZFIN" id="ZDB-GENE-060526-150">
    <property type="gene designation" value="map7d2a"/>
</dbReference>
<organism evidence="7">
    <name type="scientific">Danio rerio</name>
    <name type="common">Zebrafish</name>
    <name type="synonym">Brachydanio rerio</name>
    <dbReference type="NCBI Taxonomy" id="7955"/>
    <lineage>
        <taxon>Eukaryota</taxon>
        <taxon>Metazoa</taxon>
        <taxon>Chordata</taxon>
        <taxon>Craniata</taxon>
        <taxon>Vertebrata</taxon>
        <taxon>Euteleostomi</taxon>
        <taxon>Actinopterygii</taxon>
        <taxon>Neopterygii</taxon>
        <taxon>Teleostei</taxon>
        <taxon>Ostariophysi</taxon>
        <taxon>Cypriniformes</taxon>
        <taxon>Danionidae</taxon>
        <taxon>Danioninae</taxon>
        <taxon>Danio</taxon>
    </lineage>
</organism>
<dbReference type="KEGG" id="dre:100005195"/>
<dbReference type="PANTHER" id="PTHR15073:SF3">
    <property type="entry name" value="MAP7 DOMAIN-CONTAINING PROTEIN 2"/>
    <property type="match status" value="1"/>
</dbReference>
<reference evidence="9" key="3">
    <citation type="journal article" date="2017" name="Nat. Commun.">
        <title>Evolution of complexity in the zebrafish synapse proteome.</title>
        <authorList>
            <person name="Bayes A."/>
            <person name="Collins M.O."/>
            <person name="Reig-Viader R."/>
            <person name="Gou G."/>
            <person name="Goulding D."/>
            <person name="Izquierdo A."/>
            <person name="Choudhary J.S."/>
            <person name="Emes R.D."/>
            <person name="Grant S.G."/>
        </authorList>
    </citation>
    <scope>NUCLEOTIDE SEQUENCE</scope>
    <source>
        <strain evidence="9">Tuebingen</strain>
    </source>
</reference>
<keyword evidence="4" id="KW-0175">Coiled coil</keyword>
<dbReference type="OMA" id="QMEPPMS"/>
<feature type="compositionally biased region" description="Polar residues" evidence="6">
    <location>
        <begin position="800"/>
        <end position="809"/>
    </location>
</feature>
<reference evidence="9" key="5">
    <citation type="submission" date="2025-04" db="UniProtKB">
        <authorList>
            <consortium name="RefSeq"/>
        </authorList>
    </citation>
    <scope>IDENTIFICATION</scope>
    <source>
        <strain evidence="9">Tuebingen</strain>
    </source>
</reference>
<dbReference type="GeneID" id="100005195"/>
<dbReference type="EMBL" id="AL928875">
    <property type="status" value="NOT_ANNOTATED_CDS"/>
    <property type="molecule type" value="Genomic_DNA"/>
</dbReference>
<feature type="compositionally biased region" description="Polar residues" evidence="6">
    <location>
        <begin position="857"/>
        <end position="874"/>
    </location>
</feature>
<dbReference type="Ensembl" id="ENSDART00000188865.1">
    <property type="protein sequence ID" value="ENSDARP00000146310.1"/>
    <property type="gene ID" value="ENSDARG00000068480.5"/>
</dbReference>
<feature type="compositionally biased region" description="Basic and acidic residues" evidence="6">
    <location>
        <begin position="727"/>
        <end position="761"/>
    </location>
</feature>
<dbReference type="AGR" id="ZFIN:ZDB-GENE-060526-150"/>
<sequence>MAENPVNTSTTGERKAATNAMTSPLTPEKRPQSNGHASPTYQKNNQGSPSVKPTDALTPPTVTEKKTQTNGHASPSRHPANAQAGKQYLEGYLKTDDRMRLAKERREEREKSLAAREQAIKEKERRAQLQYEKTVEERWKRLEEQRQKEELRRAAVEEKRRQQLEEEKERLEALMRRSLERSLQLENRNKRWVWGPNGPTQGEWENAPPPLLPHDLAAPSPAAIESGNACHGHLSMDKVKANRLLTHTHSSLARCNSAAELNLSCLRCKVPSSPHRSPYRGSPSRRRNNPVQAEESSGAVSAPNTPKKERLRRERRTGSPATGSPIRRAKSPADVTRRSASPATPKLLPKSRTQSPCTVRQFPPSPMKHRTAISENSKNTEDKQAEDVKESKFVKAEIHQNKSINSENLDKAAKIQPPIFSTPPTERRTVKIECNGTNGAKDKTSVALENQQKKNDKTETPEKKHKSNCADVTANKSADASPVNSAGKVIAGTTDAEEASRLLAERRRLARLLKEQQEKQRKDLEEQEKLKSEQLKKRQLEERARQEERIRQAEQEKCRLEQQQKKREQEEKKLKEKELQAHMEKEKEEAESRAQKNAERQQQERELSKQQEEQERQQRKKRIEEIMKRTRKSDGEMKRDGSPEALSPVSYPVSPPGSNHLISSAELKSPPHLLQSNSMNGQTYKQEIAGKRAETGCSNEQVKSPSHIPIKKPSPNGQMNTSATAAKTEEKGKVSEESAKTIRQDTEHFRTQSLQPKEDAKVQISPPKCSPIHTVANINITMTQISSQMKAPPNIPPRSFQENNLTNGKSQTLTQVVKQESGTQVKTPLTVQMNGQATNQVFKKDITVKKPDIPHANGQSSSTATVPQAKSISQAGGHLITQAKSKEGGKDSPPSSLTPLPESKPPLPLIHLDTVEGKSAAADDSADEVQYMEVSPVSKEELISIPEFSPVNSPQQNGTSNMRALEDLLDLTGQVAYPRLSPAASLGDCNKNLIEGVCSPGSDSKLLSSNSPASDKHHVQ</sequence>
<dbReference type="Proteomes" id="UP000000437">
    <property type="component" value="Chromosome 5"/>
</dbReference>
<feature type="compositionally biased region" description="Basic and acidic residues" evidence="6">
    <location>
        <begin position="378"/>
        <end position="392"/>
    </location>
</feature>
<keyword evidence="5" id="KW-0206">Cytoskeleton</keyword>
<feature type="compositionally biased region" description="Low complexity" evidence="6">
    <location>
        <begin position="647"/>
        <end position="658"/>
    </location>
</feature>
<feature type="region of interest" description="Disordered" evidence="6">
    <location>
        <begin position="517"/>
        <end position="770"/>
    </location>
</feature>
<dbReference type="Bgee" id="ENSDARG00000068480">
    <property type="expression patterns" value="Expressed in brain and 8 other cell types or tissues"/>
</dbReference>
<feature type="region of interest" description="Disordered" evidence="6">
    <location>
        <begin position="1000"/>
        <end position="1020"/>
    </location>
</feature>
<feature type="compositionally biased region" description="Basic and acidic residues" evidence="6">
    <location>
        <begin position="451"/>
        <end position="462"/>
    </location>
</feature>
<dbReference type="ExpressionAtlas" id="A0A2R8Q5N9">
    <property type="expression patterns" value="baseline"/>
</dbReference>
<feature type="compositionally biased region" description="Basic and acidic residues" evidence="6">
    <location>
        <begin position="93"/>
        <end position="112"/>
    </location>
</feature>
<feature type="compositionally biased region" description="Polar residues" evidence="6">
    <location>
        <begin position="674"/>
        <end position="685"/>
    </location>
</feature>
<evidence type="ECO:0000313" key="7">
    <source>
        <dbReference type="Ensembl" id="ENSDARP00000146310"/>
    </source>
</evidence>
<reference evidence="7" key="4">
    <citation type="submission" date="2018-04" db="UniProtKB">
        <authorList>
            <consortium name="Ensembl"/>
        </authorList>
    </citation>
    <scope>IDENTIFICATION</scope>
    <source>
        <strain evidence="7">Tuebingen</strain>
    </source>
</reference>
<feature type="compositionally biased region" description="Low complexity" evidence="6">
    <location>
        <begin position="703"/>
        <end position="715"/>
    </location>
</feature>
<feature type="compositionally biased region" description="Polar residues" evidence="6">
    <location>
        <begin position="32"/>
        <end position="51"/>
    </location>
</feature>
<feature type="region of interest" description="Disordered" evidence="6">
    <location>
        <begin position="788"/>
        <end position="809"/>
    </location>
</feature>
<dbReference type="STRING" id="7955.ENSDARP00000146310"/>
<evidence type="ECO:0000313" key="9">
    <source>
        <dbReference type="RefSeq" id="NP_001314866.1"/>
    </source>
</evidence>
<dbReference type="AlphaFoldDB" id="A0A2R8Q5N9"/>
<keyword evidence="8" id="KW-1185">Reference proteome</keyword>
<dbReference type="CTD" id="100005195"/>
<evidence type="ECO:0000256" key="4">
    <source>
        <dbReference type="ARBA" id="ARBA00023054"/>
    </source>
</evidence>
<reference evidence="9" key="2">
    <citation type="journal article" date="2015" name="Nat. Commun.">
        <title>RFX transcription factors are essential for hearing in mice.</title>
        <authorList>
            <person name="Elkon R."/>
            <person name="Milon B."/>
            <person name="Morrison L."/>
            <person name="Shah M."/>
            <person name="Vijayakumar S."/>
            <person name="Racherla M."/>
            <person name="Leitch C.C."/>
            <person name="Silipino L."/>
            <person name="Hadi S."/>
            <person name="Weiss-Gayet M."/>
            <person name="Barras E."/>
            <person name="Schmid C.D."/>
            <person name="Ait-Lounis A."/>
            <person name="Barnes A."/>
            <person name="Song Y."/>
            <person name="Eisenman D.J."/>
            <person name="Eliyahu E."/>
            <person name="Frolenkov G.I."/>
            <person name="Strome S.E."/>
            <person name="Durand B."/>
            <person name="Zaghloul N.A."/>
            <person name="Jones S.M."/>
            <person name="Reith W."/>
            <person name="Hertzano R."/>
        </authorList>
    </citation>
    <scope>NUCLEOTIDE SEQUENCE</scope>
    <source>
        <strain evidence="9">Tuebingen</strain>
    </source>
</reference>
<evidence type="ECO:0000256" key="3">
    <source>
        <dbReference type="ARBA" id="ARBA00022490"/>
    </source>
</evidence>
<proteinExistence type="inferred from homology"/>
<name>A0A2R8Q5N9_DANRE</name>
<evidence type="ECO:0000256" key="2">
    <source>
        <dbReference type="ARBA" id="ARBA00007525"/>
    </source>
</evidence>
<comment type="similarity">
    <text evidence="2">Belongs to the MAP7 family.</text>
</comment>
<feature type="region of interest" description="Disordered" evidence="6">
    <location>
        <begin position="1"/>
        <end position="112"/>
    </location>
</feature>
<feature type="compositionally biased region" description="Polar residues" evidence="6">
    <location>
        <begin position="1"/>
        <end position="11"/>
    </location>
</feature>
<dbReference type="InterPro" id="IPR051483">
    <property type="entry name" value="MAP7_domain-containing"/>
</dbReference>
<feature type="region of interest" description="Disordered" evidence="6">
    <location>
        <begin position="270"/>
        <end position="392"/>
    </location>
</feature>
<feature type="compositionally biased region" description="Polar residues" evidence="6">
    <location>
        <begin position="294"/>
        <end position="304"/>
    </location>
</feature>
<evidence type="ECO:0000313" key="10">
    <source>
        <dbReference type="ZFIN" id="ZDB-GENE-060526-150"/>
    </source>
</evidence>
<dbReference type="Pfam" id="PF05672">
    <property type="entry name" value="MAP7"/>
    <property type="match status" value="1"/>
</dbReference>
<dbReference type="GO" id="GO:0015630">
    <property type="term" value="C:microtubule cytoskeleton"/>
    <property type="evidence" value="ECO:0000318"/>
    <property type="project" value="GO_Central"/>
</dbReference>
<dbReference type="PANTHER" id="PTHR15073">
    <property type="entry name" value="MICROTUBULE-ASSOCIATED PROTEIN"/>
    <property type="match status" value="1"/>
</dbReference>
<dbReference type="OrthoDB" id="9950098at2759"/>
<protein>
    <submittedName>
        <fullName evidence="7">MAP7 domain-containing 2a</fullName>
    </submittedName>
    <submittedName>
        <fullName evidence="9">MAP7 domain-containing protein 2a</fullName>
    </submittedName>
</protein>
<reference evidence="7 8" key="1">
    <citation type="journal article" date="2013" name="Nature">
        <title>The zebrafish reference genome sequence and its relationship to the human genome.</title>
        <authorList>
            <consortium name="Genome Reference Consortium Zebrafish"/>
            <person name="Howe K."/>
            <person name="Clark M.D."/>
            <person name="Torroja C.F."/>
            <person name="Torrance J."/>
            <person name="Berthelot C."/>
            <person name="Muffato M."/>
            <person name="Collins J.E."/>
            <person name="Humphray S."/>
            <person name="McLaren K."/>
            <person name="Matthews L."/>
            <person name="McLaren S."/>
            <person name="Sealy I."/>
            <person name="Caccamo M."/>
            <person name="Churcher C."/>
            <person name="Scott C."/>
            <person name="Barrett J.C."/>
            <person name="Koch R."/>
            <person name="Rauch G.J."/>
            <person name="White S."/>
            <person name="Chow W."/>
            <person name="Kilian B."/>
            <person name="Quintais L.T."/>
            <person name="Guerra-Assuncao J.A."/>
            <person name="Zhou Y."/>
            <person name="Gu Y."/>
            <person name="Yen J."/>
            <person name="Vogel J.H."/>
            <person name="Eyre T."/>
            <person name="Redmond S."/>
            <person name="Banerjee R."/>
            <person name="Chi J."/>
            <person name="Fu B."/>
            <person name="Langley E."/>
            <person name="Maguire S.F."/>
            <person name="Laird G.K."/>
            <person name="Lloyd D."/>
            <person name="Kenyon E."/>
            <person name="Donaldson S."/>
            <person name="Sehra H."/>
            <person name="Almeida-King J."/>
            <person name="Loveland J."/>
            <person name="Trevanion S."/>
            <person name="Jones M."/>
            <person name="Quail M."/>
            <person name="Willey D."/>
            <person name="Hunt A."/>
            <person name="Burton J."/>
            <person name="Sims S."/>
            <person name="McLay K."/>
            <person name="Plumb B."/>
            <person name="Davis J."/>
            <person name="Clee C."/>
            <person name="Oliver K."/>
            <person name="Clark R."/>
            <person name="Riddle C."/>
            <person name="Elliot D."/>
            <person name="Eliott D."/>
            <person name="Threadgold G."/>
            <person name="Harden G."/>
            <person name="Ware D."/>
            <person name="Begum S."/>
            <person name="Mortimore B."/>
            <person name="Mortimer B."/>
            <person name="Kerry G."/>
            <person name="Heath P."/>
            <person name="Phillimore B."/>
            <person name="Tracey A."/>
            <person name="Corby N."/>
            <person name="Dunn M."/>
            <person name="Johnson C."/>
            <person name="Wood J."/>
            <person name="Clark S."/>
            <person name="Pelan S."/>
            <person name="Griffiths G."/>
            <person name="Smith M."/>
            <person name="Glithero R."/>
            <person name="Howden P."/>
            <person name="Barker N."/>
            <person name="Lloyd C."/>
            <person name="Stevens C."/>
            <person name="Harley J."/>
            <person name="Holt K."/>
            <person name="Panagiotidis G."/>
            <person name="Lovell J."/>
            <person name="Beasley H."/>
            <person name="Henderson C."/>
            <person name="Gordon D."/>
            <person name="Auger K."/>
            <person name="Wright D."/>
            <person name="Collins J."/>
            <person name="Raisen C."/>
            <person name="Dyer L."/>
            <person name="Leung K."/>
            <person name="Robertson L."/>
            <person name="Ambridge K."/>
            <person name="Leongamornlert D."/>
            <person name="McGuire S."/>
            <person name="Gilderthorp R."/>
            <person name="Griffiths C."/>
            <person name="Manthravadi D."/>
            <person name="Nichol S."/>
            <person name="Barker G."/>
            <person name="Whitehead S."/>
            <person name="Kay M."/>
            <person name="Brown J."/>
            <person name="Murnane C."/>
            <person name="Gray E."/>
            <person name="Humphries M."/>
            <person name="Sycamore N."/>
            <person name="Barker D."/>
            <person name="Saunders D."/>
            <person name="Wallis J."/>
            <person name="Babbage A."/>
            <person name="Hammond S."/>
            <person name="Mashreghi-Mohammadi M."/>
            <person name="Barr L."/>
            <person name="Martin S."/>
            <person name="Wray P."/>
            <person name="Ellington A."/>
            <person name="Matthews N."/>
            <person name="Ellwood M."/>
            <person name="Woodmansey R."/>
            <person name="Clark G."/>
            <person name="Cooper J."/>
            <person name="Cooper J."/>
            <person name="Tromans A."/>
            <person name="Grafham D."/>
            <person name="Skuce C."/>
            <person name="Pandian R."/>
            <person name="Andrews R."/>
            <person name="Harrison E."/>
            <person name="Kimberley A."/>
            <person name="Garnett J."/>
            <person name="Fosker N."/>
            <person name="Hall R."/>
            <person name="Garner P."/>
            <person name="Kelly D."/>
            <person name="Bird C."/>
            <person name="Palmer S."/>
            <person name="Gehring I."/>
            <person name="Berger A."/>
            <person name="Dooley C.M."/>
            <person name="Ersan-Urun Z."/>
            <person name="Eser C."/>
            <person name="Geiger H."/>
            <person name="Geisler M."/>
            <person name="Karotki L."/>
            <person name="Kirn A."/>
            <person name="Konantz J."/>
            <person name="Konantz M."/>
            <person name="Oberlander M."/>
            <person name="Rudolph-Geiger S."/>
            <person name="Teucke M."/>
            <person name="Lanz C."/>
            <person name="Raddatz G."/>
            <person name="Osoegawa K."/>
            <person name="Zhu B."/>
            <person name="Rapp A."/>
            <person name="Widaa S."/>
            <person name="Langford C."/>
            <person name="Yang F."/>
            <person name="Schuster S.C."/>
            <person name="Carter N.P."/>
            <person name="Harrow J."/>
            <person name="Ning Z."/>
            <person name="Herrero J."/>
            <person name="Searle S.M."/>
            <person name="Enright A."/>
            <person name="Geisler R."/>
            <person name="Plasterk R.H."/>
            <person name="Lee C."/>
            <person name="Westerfield M."/>
            <person name="de Jong P.J."/>
            <person name="Zon L.I."/>
            <person name="Postlethwait J.H."/>
            <person name="Nusslein-Volhard C."/>
            <person name="Hubbard T.J."/>
            <person name="Roest Crollius H."/>
            <person name="Rogers J."/>
            <person name="Stemple D.L."/>
        </authorList>
    </citation>
    <scope>NUCLEOTIDE SEQUENCE [LARGE SCALE GENOMIC DNA]</scope>
    <source>
        <strain evidence="7">Tuebingen</strain>
    </source>
</reference>
<evidence type="ECO:0000256" key="5">
    <source>
        <dbReference type="ARBA" id="ARBA00023212"/>
    </source>
</evidence>
<feature type="region of interest" description="Disordered" evidence="6">
    <location>
        <begin position="836"/>
        <end position="910"/>
    </location>
</feature>
<feature type="compositionally biased region" description="Basic and acidic residues" evidence="6">
    <location>
        <begin position="517"/>
        <end position="642"/>
    </location>
</feature>
<dbReference type="SMR" id="A0A2R8Q5N9"/>
<dbReference type="RefSeq" id="NP_001314866.1">
    <property type="nucleotide sequence ID" value="NM_001327937.1"/>
</dbReference>
<accession>A0A2R8Q5N9</accession>
<evidence type="ECO:0000256" key="6">
    <source>
        <dbReference type="SAM" id="MobiDB-lite"/>
    </source>
</evidence>
<dbReference type="EMBL" id="BX510925">
    <property type="status" value="NOT_ANNOTATED_CDS"/>
    <property type="molecule type" value="Genomic_DNA"/>
</dbReference>
<feature type="compositionally biased region" description="Low complexity" evidence="6">
    <location>
        <begin position="892"/>
        <end position="901"/>
    </location>
</feature>
<feature type="compositionally biased region" description="Polar residues" evidence="6">
    <location>
        <begin position="1001"/>
        <end position="1013"/>
    </location>
</feature>
<evidence type="ECO:0000256" key="1">
    <source>
        <dbReference type="ARBA" id="ARBA00004245"/>
    </source>
</evidence>
<gene>
    <name evidence="7 9 10" type="primary">map7d2a</name>
    <name evidence="9" type="synonym">si:ch211-278b8.1</name>
</gene>
<dbReference type="GO" id="GO:0000226">
    <property type="term" value="P:microtubule cytoskeleton organization"/>
    <property type="evidence" value="ECO:0000318"/>
    <property type="project" value="GO_Central"/>
</dbReference>
<accession>A0A8M1P995</accession>
<keyword evidence="3" id="KW-0963">Cytoplasm</keyword>
<dbReference type="InterPro" id="IPR008604">
    <property type="entry name" value="MAP7_fam"/>
</dbReference>
<feature type="compositionally biased region" description="Low complexity" evidence="6">
    <location>
        <begin position="271"/>
        <end position="282"/>
    </location>
</feature>